<feature type="domain" description="TniQ" evidence="1">
    <location>
        <begin position="9"/>
        <end position="141"/>
    </location>
</feature>
<dbReference type="Proteomes" id="UP000295132">
    <property type="component" value="Unassembled WGS sequence"/>
</dbReference>
<evidence type="ECO:0000313" key="3">
    <source>
        <dbReference type="Proteomes" id="UP000295132"/>
    </source>
</evidence>
<reference evidence="2 3" key="1">
    <citation type="submission" date="2019-03" db="EMBL/GenBank/DDBJ databases">
        <title>Bacillus niacini sp. nov. a Nicotinate-Metabolizing Mesophile Isolated from Soil.</title>
        <authorList>
            <person name="Zhang G."/>
        </authorList>
    </citation>
    <scope>NUCLEOTIDE SEQUENCE [LARGE SCALE GENOMIC DNA]</scope>
    <source>
        <strain evidence="2 3">WN066</strain>
    </source>
</reference>
<organism evidence="2 3">
    <name type="scientific">Bacillus salipaludis</name>
    <dbReference type="NCBI Taxonomy" id="2547811"/>
    <lineage>
        <taxon>Bacteria</taxon>
        <taxon>Bacillati</taxon>
        <taxon>Bacillota</taxon>
        <taxon>Bacilli</taxon>
        <taxon>Bacillales</taxon>
        <taxon>Bacillaceae</taxon>
        <taxon>Bacillus</taxon>
    </lineage>
</organism>
<dbReference type="EMBL" id="SMYO01000005">
    <property type="protein sequence ID" value="TDK61792.1"/>
    <property type="molecule type" value="Genomic_DNA"/>
</dbReference>
<protein>
    <recommendedName>
        <fullName evidence="1">TniQ domain-containing protein</fullName>
    </recommendedName>
</protein>
<dbReference type="AlphaFoldDB" id="A0A4R5VUN4"/>
<proteinExistence type="predicted"/>
<name>A0A4R5VUN4_9BACI</name>
<evidence type="ECO:0000313" key="2">
    <source>
        <dbReference type="EMBL" id="TDK61792.1"/>
    </source>
</evidence>
<dbReference type="Pfam" id="PF06527">
    <property type="entry name" value="TniQ"/>
    <property type="match status" value="1"/>
</dbReference>
<sequence>MRPLLVKETPKPNESLYSLFYRLAIANYADHLGSMLRHIERDIYSTNCNYLDENLVRTPALLEFAKKADIEPFQYTLNKYNHLLVNSLQISSPKAADFQSHRVYQKYATKYCPVCIKEDYYHRLDWDISLVTMCKNHQVKLIDCCPNCNKKILLNRFMRDECKCGFHFSQTKDIDLEENHLVIQAQKTIHQYLNGGLSQEFNGIDFQAEDYFFLFFKFCCLFDLKEAKKFPSFSGISPTRKINFLKRSSVKRNIEMMRFITALAHFTTIEPDKYLPEVLSVFHKTKNKSKDSYHADYLHLKTILNHKIGYLYQNVYDTYLLESTDVYINKNTLFKGNKKNKKYITRLEALKLLKTEWTTLQNLCIFGLLKLHKSDVGDKKIYLIEKESVTDYLKMKKECLNISKLMNFLGVTFHMATGILEKELILALHGPKIDGYPLWYIKREEAERFFQNLIALSKKELLEVNSNWVDLKKANMNLRPFEIDSATLIELLLNEELPFATLKNPKSLNDIYINDKVLGCFIRKKKLDIIETHGFKIKELQKVFKVGEPKIKRWIDEGKIRITSKRKSWTGCESKYISVEETKKVLMEIKGWDYIIVDEYINVILCNDYY</sequence>
<gene>
    <name evidence="2" type="ORF">E2K98_12965</name>
</gene>
<dbReference type="RefSeq" id="WP_133334659.1">
    <property type="nucleotide sequence ID" value="NZ_SMYO01000005.1"/>
</dbReference>
<dbReference type="InterPro" id="IPR009492">
    <property type="entry name" value="TniQ"/>
</dbReference>
<comment type="caution">
    <text evidence="2">The sequence shown here is derived from an EMBL/GenBank/DDBJ whole genome shotgun (WGS) entry which is preliminary data.</text>
</comment>
<accession>A0A4R5VUN4</accession>
<evidence type="ECO:0000259" key="1">
    <source>
        <dbReference type="Pfam" id="PF06527"/>
    </source>
</evidence>